<feature type="active site" description="Proton acceptor" evidence="11">
    <location>
        <position position="722"/>
    </location>
</feature>
<feature type="binding site" evidence="12">
    <location>
        <position position="189"/>
    </location>
    <ligand>
        <name>Zn(2+)</name>
        <dbReference type="ChEBI" id="CHEBI:29105"/>
    </ligand>
</feature>
<dbReference type="InterPro" id="IPR033864">
    <property type="entry name" value="UBA2_scUBP14-like"/>
</dbReference>
<keyword evidence="8 14" id="KW-0378">Hydrolase</keyword>
<evidence type="ECO:0000259" key="17">
    <source>
        <dbReference type="PROSITE" id="PS50271"/>
    </source>
</evidence>
<dbReference type="PROSITE" id="PS00972">
    <property type="entry name" value="USP_1"/>
    <property type="match status" value="1"/>
</dbReference>
<feature type="domain" description="USP" evidence="16">
    <location>
        <begin position="316"/>
        <end position="769"/>
    </location>
</feature>
<reference evidence="18 19" key="1">
    <citation type="journal article" date="2004" name="Nature">
        <title>Genome evolution in yeasts.</title>
        <authorList>
            <consortium name="Genolevures"/>
            <person name="Dujon B."/>
            <person name="Sherman D."/>
            <person name="Fischer G."/>
            <person name="Durrens P."/>
            <person name="Casaregola S."/>
            <person name="Lafontaine I."/>
            <person name="de Montigny J."/>
            <person name="Marck C."/>
            <person name="Neuveglise C."/>
            <person name="Talla E."/>
            <person name="Goffard N."/>
            <person name="Frangeul L."/>
            <person name="Aigle M."/>
            <person name="Anthouard V."/>
            <person name="Babour A."/>
            <person name="Barbe V."/>
            <person name="Barnay S."/>
            <person name="Blanchin S."/>
            <person name="Beckerich J.M."/>
            <person name="Beyne E."/>
            <person name="Bleykasten C."/>
            <person name="Boisrame A."/>
            <person name="Boyer J."/>
            <person name="Cattolico L."/>
            <person name="Confanioleri F."/>
            <person name="de Daruvar A."/>
            <person name="Despons L."/>
            <person name="Fabre E."/>
            <person name="Fairhead C."/>
            <person name="Ferry-Dumazet H."/>
            <person name="Groppi A."/>
            <person name="Hantraye F."/>
            <person name="Hennequin C."/>
            <person name="Jauniaux N."/>
            <person name="Joyet P."/>
            <person name="Kachouri R."/>
            <person name="Kerrest A."/>
            <person name="Koszul R."/>
            <person name="Lemaire M."/>
            <person name="Lesur I."/>
            <person name="Ma L."/>
            <person name="Muller H."/>
            <person name="Nicaud J.M."/>
            <person name="Nikolski M."/>
            <person name="Oztas S."/>
            <person name="Ozier-Kalogeropoulos O."/>
            <person name="Pellenz S."/>
            <person name="Potier S."/>
            <person name="Richard G.F."/>
            <person name="Straub M.L."/>
            <person name="Suleau A."/>
            <person name="Swennene D."/>
            <person name="Tekaia F."/>
            <person name="Wesolowski-Louvel M."/>
            <person name="Westhof E."/>
            <person name="Wirth B."/>
            <person name="Zeniou-Meyer M."/>
            <person name="Zivanovic I."/>
            <person name="Bolotin-Fukuhara M."/>
            <person name="Thierry A."/>
            <person name="Bouchier C."/>
            <person name="Caudron B."/>
            <person name="Scarpelli C."/>
            <person name="Gaillardin C."/>
            <person name="Weissenbach J."/>
            <person name="Wincker P."/>
            <person name="Souciet J.L."/>
        </authorList>
    </citation>
    <scope>NUCLEOTIDE SEQUENCE [LARGE SCALE GENOMIC DNA]</scope>
    <source>
        <strain evidence="19">ATCC 8585 / CBS 2359 / DSM 70799 / NBRC 1267 / NRRL Y-1140 / WM37</strain>
    </source>
</reference>
<dbReference type="Pfam" id="PF00443">
    <property type="entry name" value="UCH"/>
    <property type="match status" value="1"/>
</dbReference>
<keyword evidence="5" id="KW-0677">Repeat</keyword>
<keyword evidence="10 12" id="KW-0862">Zinc</keyword>
<protein>
    <recommendedName>
        <fullName evidence="14">Ubiquitin carboxyl-terminal hydrolase</fullName>
        <ecNumber evidence="14">3.4.19.12</ecNumber>
    </recommendedName>
</protein>
<dbReference type="CDD" id="cd14298">
    <property type="entry name" value="UBA2_scUBP14_like"/>
    <property type="match status" value="1"/>
</dbReference>
<feature type="domain" description="UBA" evidence="15">
    <location>
        <begin position="561"/>
        <end position="611"/>
    </location>
</feature>
<accession>Q6CJH1</accession>
<dbReference type="EMBL" id="CR382126">
    <property type="protein sequence ID" value="CAG98626.1"/>
    <property type="molecule type" value="Genomic_DNA"/>
</dbReference>
<dbReference type="PROSITE" id="PS50030">
    <property type="entry name" value="UBA"/>
    <property type="match status" value="2"/>
</dbReference>
<dbReference type="PIRSF" id="PIRSF016308">
    <property type="entry name" value="UBP"/>
    <property type="match status" value="1"/>
</dbReference>
<evidence type="ECO:0000256" key="7">
    <source>
        <dbReference type="ARBA" id="ARBA00022786"/>
    </source>
</evidence>
<keyword evidence="3 14" id="KW-0645">Protease</keyword>
<dbReference type="InterPro" id="IPR018200">
    <property type="entry name" value="USP_CS"/>
</dbReference>
<dbReference type="InterPro" id="IPR013083">
    <property type="entry name" value="Znf_RING/FYVE/PHD"/>
</dbReference>
<evidence type="ECO:0000256" key="6">
    <source>
        <dbReference type="ARBA" id="ARBA00022771"/>
    </source>
</evidence>
<keyword evidence="19" id="KW-1185">Reference proteome</keyword>
<feature type="binding site" evidence="12">
    <location>
        <position position="218"/>
    </location>
    <ligand>
        <name>Zn(2+)</name>
        <dbReference type="ChEBI" id="CHEBI:29105"/>
    </ligand>
</feature>
<dbReference type="PaxDb" id="284590-Q6CJH1"/>
<evidence type="ECO:0000256" key="10">
    <source>
        <dbReference type="ARBA" id="ARBA00022833"/>
    </source>
</evidence>
<dbReference type="PROSITE" id="PS50271">
    <property type="entry name" value="ZF_UBP"/>
    <property type="match status" value="1"/>
</dbReference>
<dbReference type="SMART" id="SM00290">
    <property type="entry name" value="ZnF_UBP"/>
    <property type="match status" value="1"/>
</dbReference>
<dbReference type="InterPro" id="IPR016652">
    <property type="entry name" value="Ubiquitinyl_hydrolase"/>
</dbReference>
<dbReference type="InterPro" id="IPR041432">
    <property type="entry name" value="UBP13_Znf-UBP_var"/>
</dbReference>
<dbReference type="Pfam" id="PF00627">
    <property type="entry name" value="UBA"/>
    <property type="match status" value="1"/>
</dbReference>
<dbReference type="eggNOG" id="KOG0944">
    <property type="taxonomic scope" value="Eukaryota"/>
</dbReference>
<keyword evidence="9 14" id="KW-0788">Thiol protease</keyword>
<keyword evidence="6 13" id="KW-0863">Zinc-finger</keyword>
<comment type="similarity">
    <text evidence="2 14">Belongs to the peptidase C19 family.</text>
</comment>
<evidence type="ECO:0000256" key="14">
    <source>
        <dbReference type="RuleBase" id="RU366025"/>
    </source>
</evidence>
<name>Q6CJH1_KLULA</name>
<feature type="binding site" evidence="12">
    <location>
        <position position="186"/>
    </location>
    <ligand>
        <name>Zn(2+)</name>
        <dbReference type="ChEBI" id="CHEBI:29105"/>
    </ligand>
</feature>
<feature type="domain" description="UBP-type" evidence="17">
    <location>
        <begin position="162"/>
        <end position="273"/>
    </location>
</feature>
<dbReference type="GO" id="GO:0008270">
    <property type="term" value="F:zinc ion binding"/>
    <property type="evidence" value="ECO:0007669"/>
    <property type="project" value="UniProtKB-KW"/>
</dbReference>
<evidence type="ECO:0000256" key="4">
    <source>
        <dbReference type="ARBA" id="ARBA00022723"/>
    </source>
</evidence>
<dbReference type="CDD" id="cd02658">
    <property type="entry name" value="Peptidase_C19B"/>
    <property type="match status" value="1"/>
</dbReference>
<dbReference type="PANTHER" id="PTHR24006">
    <property type="entry name" value="UBIQUITIN CARBOXYL-TERMINAL HYDROLASE"/>
    <property type="match status" value="1"/>
</dbReference>
<proteinExistence type="inferred from homology"/>
<dbReference type="MEROPS" id="C19.083"/>
<evidence type="ECO:0000313" key="19">
    <source>
        <dbReference type="Proteomes" id="UP000000598"/>
    </source>
</evidence>
<feature type="binding site" evidence="12">
    <location>
        <position position="206"/>
    </location>
    <ligand>
        <name>Zn(2+)</name>
        <dbReference type="ChEBI" id="CHEBI:29105"/>
    </ligand>
</feature>
<dbReference type="Gene3D" id="3.90.70.10">
    <property type="entry name" value="Cysteine proteinases"/>
    <property type="match status" value="2"/>
</dbReference>
<dbReference type="GO" id="GO:0005829">
    <property type="term" value="C:cytosol"/>
    <property type="evidence" value="ECO:0007669"/>
    <property type="project" value="TreeGrafter"/>
</dbReference>
<dbReference type="AlphaFoldDB" id="Q6CJH1"/>
<dbReference type="GO" id="GO:0004843">
    <property type="term" value="F:cysteine-type deubiquitinase activity"/>
    <property type="evidence" value="ECO:0007669"/>
    <property type="project" value="UniProtKB-UniRule"/>
</dbReference>
<dbReference type="Pfam" id="PF17807">
    <property type="entry name" value="zf-UBP_var"/>
    <property type="match status" value="1"/>
</dbReference>
<dbReference type="InterPro" id="IPR001394">
    <property type="entry name" value="Peptidase_C19_UCH"/>
</dbReference>
<evidence type="ECO:0000313" key="18">
    <source>
        <dbReference type="EMBL" id="CAG98626.1"/>
    </source>
</evidence>
<dbReference type="HOGENOM" id="CLU_009884_1_0_1"/>
<evidence type="ECO:0000259" key="15">
    <source>
        <dbReference type="PROSITE" id="PS50030"/>
    </source>
</evidence>
<dbReference type="Gene3D" id="3.30.40.10">
    <property type="entry name" value="Zinc/RING finger domain, C3HC4 (zinc finger)"/>
    <property type="match status" value="2"/>
</dbReference>
<dbReference type="SUPFAM" id="SSF46934">
    <property type="entry name" value="UBA-like"/>
    <property type="match status" value="1"/>
</dbReference>
<evidence type="ECO:0000256" key="3">
    <source>
        <dbReference type="ARBA" id="ARBA00022670"/>
    </source>
</evidence>
<evidence type="ECO:0000256" key="12">
    <source>
        <dbReference type="PIRSR" id="PIRSR016308-3"/>
    </source>
</evidence>
<keyword evidence="4 12" id="KW-0479">Metal-binding</keyword>
<dbReference type="InterPro" id="IPR015940">
    <property type="entry name" value="UBA"/>
</dbReference>
<evidence type="ECO:0000256" key="5">
    <source>
        <dbReference type="ARBA" id="ARBA00022737"/>
    </source>
</evidence>
<evidence type="ECO:0000256" key="2">
    <source>
        <dbReference type="ARBA" id="ARBA00009085"/>
    </source>
</evidence>
<dbReference type="PROSITE" id="PS50235">
    <property type="entry name" value="USP_3"/>
    <property type="match status" value="1"/>
</dbReference>
<dbReference type="Proteomes" id="UP000000598">
    <property type="component" value="Chromosome F"/>
</dbReference>
<dbReference type="GO" id="GO:0006508">
    <property type="term" value="P:proteolysis"/>
    <property type="evidence" value="ECO:0007669"/>
    <property type="project" value="UniProtKB-KW"/>
</dbReference>
<dbReference type="Pfam" id="PF02148">
    <property type="entry name" value="zf-UBP"/>
    <property type="match status" value="1"/>
</dbReference>
<dbReference type="GO" id="GO:0016579">
    <property type="term" value="P:protein deubiquitination"/>
    <property type="evidence" value="ECO:0007669"/>
    <property type="project" value="InterPro"/>
</dbReference>
<dbReference type="GO" id="GO:0005634">
    <property type="term" value="C:nucleus"/>
    <property type="evidence" value="ECO:0007669"/>
    <property type="project" value="TreeGrafter"/>
</dbReference>
<dbReference type="InterPro" id="IPR038765">
    <property type="entry name" value="Papain-like_cys_pep_sf"/>
</dbReference>
<dbReference type="OMA" id="FVPCEHT"/>
<dbReference type="FunCoup" id="Q6CJH1">
    <property type="interactions" value="1012"/>
</dbReference>
<dbReference type="InterPro" id="IPR050164">
    <property type="entry name" value="Peptidase_C19"/>
</dbReference>
<evidence type="ECO:0000256" key="1">
    <source>
        <dbReference type="ARBA" id="ARBA00000707"/>
    </source>
</evidence>
<dbReference type="SUPFAM" id="SSF57850">
    <property type="entry name" value="RING/U-box"/>
    <property type="match status" value="1"/>
</dbReference>
<keyword evidence="7 14" id="KW-0833">Ubl conjugation pathway</keyword>
<dbReference type="InterPro" id="IPR009060">
    <property type="entry name" value="UBA-like_sf"/>
</dbReference>
<feature type="domain" description="UBA" evidence="15">
    <location>
        <begin position="632"/>
        <end position="672"/>
    </location>
</feature>
<dbReference type="SMART" id="SM00165">
    <property type="entry name" value="UBA"/>
    <property type="match status" value="2"/>
</dbReference>
<comment type="catalytic activity">
    <reaction evidence="1 14">
        <text>Thiol-dependent hydrolysis of ester, thioester, amide, peptide and isopeptide bonds formed by the C-terminal Gly of ubiquitin (a 76-residue protein attached to proteins as an intracellular targeting signal).</text>
        <dbReference type="EC" id="3.4.19.12"/>
    </reaction>
</comment>
<feature type="active site" description="Nucleophile" evidence="11">
    <location>
        <position position="325"/>
    </location>
</feature>
<dbReference type="InParanoid" id="Q6CJH1"/>
<dbReference type="PANTHER" id="PTHR24006:SF664">
    <property type="entry name" value="UBIQUITIN CARBOXYL-TERMINAL HYDROLASE"/>
    <property type="match status" value="1"/>
</dbReference>
<dbReference type="EC" id="3.4.19.12" evidence="14"/>
<evidence type="ECO:0000256" key="8">
    <source>
        <dbReference type="ARBA" id="ARBA00022801"/>
    </source>
</evidence>
<evidence type="ECO:0000256" key="11">
    <source>
        <dbReference type="PIRSR" id="PIRSR016308-1"/>
    </source>
</evidence>
<dbReference type="InterPro" id="IPR001607">
    <property type="entry name" value="Znf_UBP"/>
</dbReference>
<dbReference type="Gene3D" id="1.10.8.10">
    <property type="entry name" value="DNA helicase RuvA subunit, C-terminal domain"/>
    <property type="match status" value="2"/>
</dbReference>
<sequence>MSGSDILDINVPRVIDTDDCVYCFETMKNKDEGREHSLFICLRCFQSFSEEHWELHQEVVLSETGSTHDLYLRVFKVLKPKQEREEAGTPPLEKKLKLEVKDVNEDDLYDTHWLLGSVEHGELLSSDTPSIPKEWSDKISEILQTKSSSYQDMSNTWTLELKSCPHIQTFDLSNLEKREGGISQSCNDCGLTSNLWLCLHCGNVACGREQVGIEGYSHALKHYESTDGHALAIKLGSLTADAADIYCYSCDEDVKFTHNLQLQDILKFWEVEVPAKSKEKTLVELQVEQSLKWDFQMVDSQGKSLKHLQNGPEYGLGLLNLGNSCYLNSVLQVLLNGGIRNWNLDGLGSFPTDVVYPRTNLHCQLIKIRNAMTLQQSRYPEGIKPTTFKKVIGGSHEEFSSGRQQDSLEFFSYLSDKLDREIFKNTTTNPNDLFRFNIQDKIKCDNCNKVKFMDQVSEVIQLPLRKLDGEQNLIDRLNDYFSGEKIEYRCLTNKKINTASKVPGFSSFPRTLIINPIRIELINWQPSKTSEQVVVPGVRDDALLDMSPFKATGICEGEEVEEEEESDSFQFNELFLGQLEQMGFSRNATKRALFETGNSDPNAATEWLFQHMEDPNLNEAFDPHASSSAKNRVDSEALNSMTAMGLDSKLCRKALILKNGDVNASVEWVFSHMDDDGELPEAEEWKDQSRKSFGIPASSIASAKYKLTAVICHKGNSVHSGHYVAFIKKVVEGKEQWVLYNDEKILLANDEPNFEDIEKNGYMFFFNLEE</sequence>
<evidence type="ECO:0000256" key="9">
    <source>
        <dbReference type="ARBA" id="ARBA00022807"/>
    </source>
</evidence>
<dbReference type="STRING" id="284590.Q6CJH1"/>
<gene>
    <name evidence="18" type="ORF">KLLA0_F18700g</name>
</gene>
<dbReference type="InterPro" id="IPR028889">
    <property type="entry name" value="USP"/>
</dbReference>
<evidence type="ECO:0000259" key="16">
    <source>
        <dbReference type="PROSITE" id="PS50235"/>
    </source>
</evidence>
<organism evidence="18 19">
    <name type="scientific">Kluyveromyces lactis (strain ATCC 8585 / CBS 2359 / DSM 70799 / NBRC 1267 / NRRL Y-1140 / WM37)</name>
    <name type="common">Yeast</name>
    <name type="synonym">Candida sphaerica</name>
    <dbReference type="NCBI Taxonomy" id="284590"/>
    <lineage>
        <taxon>Eukaryota</taxon>
        <taxon>Fungi</taxon>
        <taxon>Dikarya</taxon>
        <taxon>Ascomycota</taxon>
        <taxon>Saccharomycotina</taxon>
        <taxon>Saccharomycetes</taxon>
        <taxon>Saccharomycetales</taxon>
        <taxon>Saccharomycetaceae</taxon>
        <taxon>Kluyveromyces</taxon>
    </lineage>
</organism>
<evidence type="ECO:0000256" key="13">
    <source>
        <dbReference type="PROSITE-ProRule" id="PRU00502"/>
    </source>
</evidence>
<dbReference type="KEGG" id="kla:KLLA0_F18700g"/>
<dbReference type="PROSITE" id="PS00973">
    <property type="entry name" value="USP_2"/>
    <property type="match status" value="1"/>
</dbReference>
<dbReference type="FunFam" id="1.10.8.10:FF:000086">
    <property type="entry name" value="Ubiquitin carboxyl-terminal hydrolase"/>
    <property type="match status" value="1"/>
</dbReference>
<dbReference type="SUPFAM" id="SSF54001">
    <property type="entry name" value="Cysteine proteinases"/>
    <property type="match status" value="1"/>
</dbReference>